<organism evidence="2 3">
    <name type="scientific">Streptomyces montanisoli</name>
    <dbReference type="NCBI Taxonomy" id="2798581"/>
    <lineage>
        <taxon>Bacteria</taxon>
        <taxon>Bacillati</taxon>
        <taxon>Actinomycetota</taxon>
        <taxon>Actinomycetes</taxon>
        <taxon>Kitasatosporales</taxon>
        <taxon>Streptomycetaceae</taxon>
        <taxon>Streptomyces</taxon>
    </lineage>
</organism>
<accession>A0A940M7L3</accession>
<feature type="compositionally biased region" description="Low complexity" evidence="1">
    <location>
        <begin position="158"/>
        <end position="181"/>
    </location>
</feature>
<keyword evidence="2" id="KW-0176">Collagen</keyword>
<protein>
    <submittedName>
        <fullName evidence="2">Collagen-like protein</fullName>
    </submittedName>
</protein>
<sequence length="499" mass="50822">MLPEGIPTVTVTGRYLFPDGRPLSGQVVFRAPALLTFADDDVILGGPVTASLDEQGAFKVTLPATDAPGMNPGGWSYAVAEQFASVAQNRTYQILLPAESPAVDIADLAPTDPTTPNYVAVRGDSAYEVAVAQGFVGTVEQWLASLVGPQGEQGLTGEQGPQGVQGPQGDTGPQGPPGVVQSVNGQAVAEVELGAVDVHAVPDTAPGAAGGVAQLGDDGKVPAAQLPTLGAVESVNEQTGAVVLDAADVQAIPAAEKGADNGVAPLNEFGNVPTANLPDLSGSYVAVSTRGAAGGVATLDSAGIVPAAQLPPPSNEFRPADLALKAWAFDPGLGQSEVKYPSSGSLRVTAVQLHNTETVSSIVWHLFGYNAGITAGDAGIFDSSGARLRTTGDLSVSGKVPQEHGVGGHTYAIPLTSSVTLAPGIYYLAFWMTYTSGNGPGMLVSESNGNFIPTFYGLNNTIRFGVDLSATGLPSSLNLSSFGKDENTTSPNKFWQGLA</sequence>
<reference evidence="2" key="1">
    <citation type="submission" date="2021-03" db="EMBL/GenBank/DDBJ databases">
        <title>Whole genome sequence of Streptomyces bomunensis MMS17-BM035.</title>
        <authorList>
            <person name="Lee J.H."/>
        </authorList>
    </citation>
    <scope>NUCLEOTIDE SEQUENCE</scope>
    <source>
        <strain evidence="2">MMS17-BM035</strain>
    </source>
</reference>
<gene>
    <name evidence="2" type="ORF">JFN87_01920</name>
</gene>
<evidence type="ECO:0000256" key="1">
    <source>
        <dbReference type="SAM" id="MobiDB-lite"/>
    </source>
</evidence>
<comment type="caution">
    <text evidence="2">The sequence shown here is derived from an EMBL/GenBank/DDBJ whole genome shotgun (WGS) entry which is preliminary data.</text>
</comment>
<keyword evidence="3" id="KW-1185">Reference proteome</keyword>
<dbReference type="Proteomes" id="UP000670475">
    <property type="component" value="Unassembled WGS sequence"/>
</dbReference>
<dbReference type="AlphaFoldDB" id="A0A940M7L3"/>
<dbReference type="EMBL" id="JAGIQL010000003">
    <property type="protein sequence ID" value="MBP0456259.1"/>
    <property type="molecule type" value="Genomic_DNA"/>
</dbReference>
<evidence type="ECO:0000313" key="3">
    <source>
        <dbReference type="Proteomes" id="UP000670475"/>
    </source>
</evidence>
<proteinExistence type="predicted"/>
<evidence type="ECO:0000313" key="2">
    <source>
        <dbReference type="EMBL" id="MBP0456259.1"/>
    </source>
</evidence>
<name>A0A940M7L3_9ACTN</name>
<dbReference type="RefSeq" id="WP_209338040.1">
    <property type="nucleotide sequence ID" value="NZ_JAGIQL010000003.1"/>
</dbReference>
<feature type="region of interest" description="Disordered" evidence="1">
    <location>
        <begin position="150"/>
        <end position="181"/>
    </location>
</feature>